<feature type="region of interest" description="Disordered" evidence="1">
    <location>
        <begin position="149"/>
        <end position="168"/>
    </location>
</feature>
<dbReference type="RefSeq" id="WP_072866473.1">
    <property type="nucleotide sequence ID" value="NZ_FQVC01000002.1"/>
</dbReference>
<evidence type="ECO:0000259" key="2">
    <source>
        <dbReference type="Pfam" id="PF00535"/>
    </source>
</evidence>
<dbReference type="Proteomes" id="UP000184533">
    <property type="component" value="Unassembled WGS sequence"/>
</dbReference>
<sequence length="385" mass="43154">MQTDRIPEAGPHVQLSWSHCIPTLNRIDVLERAVGLSLRQTLPPTEIVIVDAGDSVADNHSRIQAVLAGSPRPATPLIYLASPIRSSSAQRNLAIDVAVGDVLFLFDDDTLMFPDCAETILRAYASDPERRIAAAGAVHVAQMPMDVSLDADRKDTRRNQSEAAPDLREPSRREKWLRGIRHWIWTEVFLMNASRLFIQYDTPRLRGNEAAVAALGVARISHQPLISGYAMTVRREVARTERFDPILLSYSPGEDMDATYRFSRHGLNVAVEGALVHHFEAASGRIKRKQATTLGLMNVASFVANKSSSPARDIPAYYLMFVRRLFAEFCKDLLSRRFTFPQFAGTVLALPRSIGIFRHRNRADFDGWYKQQQLDILKPGHRADA</sequence>
<protein>
    <submittedName>
        <fullName evidence="3">Glycosyltransferase, GT2 family</fullName>
    </submittedName>
</protein>
<dbReference type="Gene3D" id="3.90.550.10">
    <property type="entry name" value="Spore Coat Polysaccharide Biosynthesis Protein SpsA, Chain A"/>
    <property type="match status" value="1"/>
</dbReference>
<dbReference type="GO" id="GO:0016740">
    <property type="term" value="F:transferase activity"/>
    <property type="evidence" value="ECO:0007669"/>
    <property type="project" value="UniProtKB-KW"/>
</dbReference>
<dbReference type="PANTHER" id="PTHR43685">
    <property type="entry name" value="GLYCOSYLTRANSFERASE"/>
    <property type="match status" value="1"/>
</dbReference>
<keyword evidence="3" id="KW-0808">Transferase</keyword>
<feature type="domain" description="Glycosyltransferase 2-like" evidence="2">
    <location>
        <begin position="20"/>
        <end position="128"/>
    </location>
</feature>
<proteinExistence type="predicted"/>
<dbReference type="OrthoDB" id="8404680at2"/>
<reference evidence="3 4" key="1">
    <citation type="submission" date="2016-11" db="EMBL/GenBank/DDBJ databases">
        <authorList>
            <person name="Jaros S."/>
            <person name="Januszkiewicz K."/>
            <person name="Wedrychowicz H."/>
        </authorList>
    </citation>
    <scope>NUCLEOTIDE SEQUENCE [LARGE SCALE GENOMIC DNA]</scope>
    <source>
        <strain evidence="3 4">DSM 17137</strain>
    </source>
</reference>
<dbReference type="Pfam" id="PF00535">
    <property type="entry name" value="Glycos_transf_2"/>
    <property type="match status" value="1"/>
</dbReference>
<dbReference type="InterPro" id="IPR001173">
    <property type="entry name" value="Glyco_trans_2-like"/>
</dbReference>
<evidence type="ECO:0000313" key="3">
    <source>
        <dbReference type="EMBL" id="SHE74056.1"/>
    </source>
</evidence>
<dbReference type="EMBL" id="FQVC01000002">
    <property type="protein sequence ID" value="SHE74056.1"/>
    <property type="molecule type" value="Genomic_DNA"/>
</dbReference>
<evidence type="ECO:0000256" key="1">
    <source>
        <dbReference type="SAM" id="MobiDB-lite"/>
    </source>
</evidence>
<feature type="compositionally biased region" description="Basic and acidic residues" evidence="1">
    <location>
        <begin position="150"/>
        <end position="168"/>
    </location>
</feature>
<dbReference type="AlphaFoldDB" id="A0A1M4VYL7"/>
<dbReference type="PANTHER" id="PTHR43685:SF2">
    <property type="entry name" value="GLYCOSYLTRANSFERASE 2-LIKE DOMAIN-CONTAINING PROTEIN"/>
    <property type="match status" value="1"/>
</dbReference>
<gene>
    <name evidence="3" type="ORF">SAMN02745223_01055</name>
</gene>
<organism evidence="3 4">
    <name type="scientific">Devosia limi DSM 17137</name>
    <dbReference type="NCBI Taxonomy" id="1121477"/>
    <lineage>
        <taxon>Bacteria</taxon>
        <taxon>Pseudomonadati</taxon>
        <taxon>Pseudomonadota</taxon>
        <taxon>Alphaproteobacteria</taxon>
        <taxon>Hyphomicrobiales</taxon>
        <taxon>Devosiaceae</taxon>
        <taxon>Devosia</taxon>
    </lineage>
</organism>
<dbReference type="InterPro" id="IPR050834">
    <property type="entry name" value="Glycosyltransf_2"/>
</dbReference>
<accession>A0A1M4VYL7</accession>
<evidence type="ECO:0000313" key="4">
    <source>
        <dbReference type="Proteomes" id="UP000184533"/>
    </source>
</evidence>
<name>A0A1M4VYL7_9HYPH</name>
<dbReference type="CDD" id="cd00761">
    <property type="entry name" value="Glyco_tranf_GTA_type"/>
    <property type="match status" value="1"/>
</dbReference>
<dbReference type="InterPro" id="IPR029044">
    <property type="entry name" value="Nucleotide-diphossugar_trans"/>
</dbReference>
<dbReference type="SUPFAM" id="SSF53448">
    <property type="entry name" value="Nucleotide-diphospho-sugar transferases"/>
    <property type="match status" value="1"/>
</dbReference>